<evidence type="ECO:0000313" key="9">
    <source>
        <dbReference type="Proteomes" id="UP001141552"/>
    </source>
</evidence>
<reference evidence="8" key="1">
    <citation type="submission" date="2022-02" db="EMBL/GenBank/DDBJ databases">
        <authorList>
            <person name="Henning P.M."/>
            <person name="McCubbin A.G."/>
            <person name="Shore J.S."/>
        </authorList>
    </citation>
    <scope>NUCLEOTIDE SEQUENCE</scope>
    <source>
        <strain evidence="8">F60SS</strain>
        <tissue evidence="8">Leaves</tissue>
    </source>
</reference>
<evidence type="ECO:0000256" key="5">
    <source>
        <dbReference type="ARBA" id="ARBA00023136"/>
    </source>
</evidence>
<evidence type="ECO:0000256" key="3">
    <source>
        <dbReference type="ARBA" id="ARBA00022692"/>
    </source>
</evidence>
<feature type="transmembrane region" description="Helical" evidence="7">
    <location>
        <begin position="184"/>
        <end position="201"/>
    </location>
</feature>
<dbReference type="PANTHER" id="PTHR46285">
    <property type="entry name" value="PROTEINASE INHIBITOR I4, SERPIN (DUF716)-RELATED"/>
    <property type="match status" value="1"/>
</dbReference>
<sequence>MGTLVGHVAPGFAFLALGLWHLFNHIKLHAQQPNSYTSPPWFPTSKLRYIELFLIMVASSISVSMELVIGPEKHTPFDPDGTIPSNHLHNLEHSSISMTFFVYALFAIILDKVGPKAQYGLTQLIASLAFGQQLFLFHLHSADHMGVEGQYHLLLQIAIVVSLATTLMGIGLPKSFMVSFVRSASIMFQGVWLILMGYMLWTPELIPKGCFINLEEDHQVVRCHSEEALHRAKSLVNIQFSWLLIAAIIFVMSFYLVLVKFYGEKVEYTSLTKEELLEEDYDDVESQKKTKVITNSTSFIHIGKGYAPMDIERAVISRSISHVQGGIAKHSLQEHFLCLYSHRKPPPPLLPHRAAPIPLDIRHRCGGTKHRPLLSPEALDPLSPGGRRVVGLRLGYLEPLPPKPKLVEVCGYNINGIVVAMSSESTQEGLRSVEQCQTRVCSLSPRTCRSQNILNKSERYKSTCPGPNDPNPLICTSPSPLPGTMTPLPAEIRHIKPCPASNTTARRPSHNRLATTTTPHPTAAMNTNKQPRARGLIPSTLWRRRRARDATTQTE</sequence>
<accession>A0A9Q0FGY5</accession>
<dbReference type="Pfam" id="PF04819">
    <property type="entry name" value="DUF716"/>
    <property type="match status" value="1"/>
</dbReference>
<evidence type="ECO:0000256" key="1">
    <source>
        <dbReference type="ARBA" id="ARBA00004141"/>
    </source>
</evidence>
<evidence type="ECO:0000256" key="7">
    <source>
        <dbReference type="SAM" id="Phobius"/>
    </source>
</evidence>
<keyword evidence="9" id="KW-1185">Reference proteome</keyword>
<comment type="caution">
    <text evidence="8">The sequence shown here is derived from an EMBL/GenBank/DDBJ whole genome shotgun (WGS) entry which is preliminary data.</text>
</comment>
<evidence type="ECO:0000313" key="8">
    <source>
        <dbReference type="EMBL" id="KAJ4831162.1"/>
    </source>
</evidence>
<dbReference type="InterPro" id="IPR006904">
    <property type="entry name" value="DUF716"/>
</dbReference>
<comment type="similarity">
    <text evidence="2">Belongs to the TMEM45 family.</text>
</comment>
<dbReference type="AlphaFoldDB" id="A0A9Q0FGY5"/>
<proteinExistence type="inferred from homology"/>
<gene>
    <name evidence="8" type="ORF">Tsubulata_030964</name>
</gene>
<evidence type="ECO:0000256" key="2">
    <source>
        <dbReference type="ARBA" id="ARBA00006948"/>
    </source>
</evidence>
<feature type="transmembrane region" description="Helical" evidence="7">
    <location>
        <begin position="6"/>
        <end position="23"/>
    </location>
</feature>
<keyword evidence="3 7" id="KW-0812">Transmembrane</keyword>
<dbReference type="EMBL" id="JAKUCV010005447">
    <property type="protein sequence ID" value="KAJ4831162.1"/>
    <property type="molecule type" value="Genomic_DNA"/>
</dbReference>
<protein>
    <submittedName>
        <fullName evidence="8">Uncharacterized protein</fullName>
    </submittedName>
</protein>
<feature type="transmembrane region" description="Helical" evidence="7">
    <location>
        <begin position="52"/>
        <end position="71"/>
    </location>
</feature>
<keyword evidence="5 7" id="KW-0472">Membrane</keyword>
<feature type="transmembrane region" description="Helical" evidence="7">
    <location>
        <begin position="240"/>
        <end position="263"/>
    </location>
</feature>
<reference evidence="8" key="2">
    <citation type="journal article" date="2023" name="Plants (Basel)">
        <title>Annotation of the Turnera subulata (Passifloraceae) Draft Genome Reveals the S-Locus Evolved after the Divergence of Turneroideae from Passifloroideae in a Stepwise Manner.</title>
        <authorList>
            <person name="Henning P.M."/>
            <person name="Roalson E.H."/>
            <person name="Mir W."/>
            <person name="McCubbin A.G."/>
            <person name="Shore J.S."/>
        </authorList>
    </citation>
    <scope>NUCLEOTIDE SEQUENCE</scope>
    <source>
        <strain evidence="8">F60SS</strain>
    </source>
</reference>
<feature type="transmembrane region" description="Helical" evidence="7">
    <location>
        <begin position="91"/>
        <end position="109"/>
    </location>
</feature>
<dbReference type="OrthoDB" id="551896at2759"/>
<organism evidence="8 9">
    <name type="scientific">Turnera subulata</name>
    <dbReference type="NCBI Taxonomy" id="218843"/>
    <lineage>
        <taxon>Eukaryota</taxon>
        <taxon>Viridiplantae</taxon>
        <taxon>Streptophyta</taxon>
        <taxon>Embryophyta</taxon>
        <taxon>Tracheophyta</taxon>
        <taxon>Spermatophyta</taxon>
        <taxon>Magnoliopsida</taxon>
        <taxon>eudicotyledons</taxon>
        <taxon>Gunneridae</taxon>
        <taxon>Pentapetalae</taxon>
        <taxon>rosids</taxon>
        <taxon>fabids</taxon>
        <taxon>Malpighiales</taxon>
        <taxon>Passifloraceae</taxon>
        <taxon>Turnera</taxon>
    </lineage>
</organism>
<evidence type="ECO:0000256" key="6">
    <source>
        <dbReference type="SAM" id="MobiDB-lite"/>
    </source>
</evidence>
<evidence type="ECO:0000256" key="4">
    <source>
        <dbReference type="ARBA" id="ARBA00022989"/>
    </source>
</evidence>
<dbReference type="GO" id="GO:0016020">
    <property type="term" value="C:membrane"/>
    <property type="evidence" value="ECO:0007669"/>
    <property type="project" value="UniProtKB-SubCell"/>
</dbReference>
<feature type="transmembrane region" description="Helical" evidence="7">
    <location>
        <begin position="151"/>
        <end position="172"/>
    </location>
</feature>
<feature type="transmembrane region" description="Helical" evidence="7">
    <location>
        <begin position="121"/>
        <end position="139"/>
    </location>
</feature>
<dbReference type="PANTHER" id="PTHR46285:SF3">
    <property type="entry name" value="PROTEINASE INHIBITOR I4, SERPIN (DUF716)"/>
    <property type="match status" value="1"/>
</dbReference>
<comment type="subcellular location">
    <subcellularLocation>
        <location evidence="1">Membrane</location>
        <topology evidence="1">Multi-pass membrane protein</topology>
    </subcellularLocation>
</comment>
<feature type="region of interest" description="Disordered" evidence="6">
    <location>
        <begin position="500"/>
        <end position="555"/>
    </location>
</feature>
<dbReference type="Proteomes" id="UP001141552">
    <property type="component" value="Unassembled WGS sequence"/>
</dbReference>
<keyword evidence="4 7" id="KW-1133">Transmembrane helix</keyword>
<name>A0A9Q0FGY5_9ROSI</name>
<feature type="compositionally biased region" description="Low complexity" evidence="6">
    <location>
        <begin position="514"/>
        <end position="524"/>
    </location>
</feature>